<accession>A0A7S2XA31</accession>
<comment type="similarity">
    <text evidence="3">Belongs to the cyclophilin-type PPIase family.</text>
</comment>
<dbReference type="GO" id="GO:0003755">
    <property type="term" value="F:peptidyl-prolyl cis-trans isomerase activity"/>
    <property type="evidence" value="ECO:0007669"/>
    <property type="project" value="UniProtKB-UniRule"/>
</dbReference>
<gene>
    <name evidence="6" type="ORF">LSP00402_LOCUS5162</name>
</gene>
<evidence type="ECO:0000256" key="1">
    <source>
        <dbReference type="ARBA" id="ARBA00023110"/>
    </source>
</evidence>
<comment type="catalytic activity">
    <reaction evidence="3">
        <text>[protein]-peptidylproline (omega=180) = [protein]-peptidylproline (omega=0)</text>
        <dbReference type="Rhea" id="RHEA:16237"/>
        <dbReference type="Rhea" id="RHEA-COMP:10747"/>
        <dbReference type="Rhea" id="RHEA-COMP:10748"/>
        <dbReference type="ChEBI" id="CHEBI:83833"/>
        <dbReference type="ChEBI" id="CHEBI:83834"/>
        <dbReference type="EC" id="5.2.1.8"/>
    </reaction>
</comment>
<keyword evidence="1 3" id="KW-0697">Rotamase</keyword>
<evidence type="ECO:0000256" key="4">
    <source>
        <dbReference type="SAM" id="MobiDB-lite"/>
    </source>
</evidence>
<proteinExistence type="inferred from homology"/>
<dbReference type="GO" id="GO:0006457">
    <property type="term" value="P:protein folding"/>
    <property type="evidence" value="ECO:0007669"/>
    <property type="project" value="InterPro"/>
</dbReference>
<dbReference type="EC" id="5.2.1.8" evidence="3"/>
<protein>
    <recommendedName>
        <fullName evidence="3">Peptidyl-prolyl cis-trans isomerase</fullName>
        <shortName evidence="3">PPIase</shortName>
        <ecNumber evidence="3">5.2.1.8</ecNumber>
    </recommendedName>
</protein>
<feature type="domain" description="PPIase cyclophilin-type" evidence="5">
    <location>
        <begin position="12"/>
        <end position="98"/>
    </location>
</feature>
<dbReference type="InterPro" id="IPR044665">
    <property type="entry name" value="E_coli_cyclophilin_A-like"/>
</dbReference>
<dbReference type="PROSITE" id="PS00170">
    <property type="entry name" value="CSA_PPIASE_1"/>
    <property type="match status" value="1"/>
</dbReference>
<evidence type="ECO:0000313" key="6">
    <source>
        <dbReference type="EMBL" id="CAD9754331.1"/>
    </source>
</evidence>
<sequence length="98" mass="10922">MGSKNPIVEFKTNMGTFKVEVFVDKMPYTASNFVGLVKDKFYDGLTFHRVIDEFMLQFGGVAQVVRTVRIPRPSKLAQEVQQGGPLSRDCMTGSSTRG</sequence>
<dbReference type="EMBL" id="HBHP01008268">
    <property type="protein sequence ID" value="CAD9754331.1"/>
    <property type="molecule type" value="Transcribed_RNA"/>
</dbReference>
<dbReference type="Pfam" id="PF00160">
    <property type="entry name" value="Pro_isomerase"/>
    <property type="match status" value="1"/>
</dbReference>
<dbReference type="Gene3D" id="2.40.100.10">
    <property type="entry name" value="Cyclophilin-like"/>
    <property type="match status" value="1"/>
</dbReference>
<keyword evidence="2 3" id="KW-0413">Isomerase</keyword>
<feature type="region of interest" description="Disordered" evidence="4">
    <location>
        <begin position="76"/>
        <end position="98"/>
    </location>
</feature>
<evidence type="ECO:0000256" key="2">
    <source>
        <dbReference type="ARBA" id="ARBA00023235"/>
    </source>
</evidence>
<dbReference type="InterPro" id="IPR029000">
    <property type="entry name" value="Cyclophilin-like_dom_sf"/>
</dbReference>
<evidence type="ECO:0000256" key="3">
    <source>
        <dbReference type="RuleBase" id="RU363019"/>
    </source>
</evidence>
<organism evidence="6">
    <name type="scientific">Lotharella oceanica</name>
    <dbReference type="NCBI Taxonomy" id="641309"/>
    <lineage>
        <taxon>Eukaryota</taxon>
        <taxon>Sar</taxon>
        <taxon>Rhizaria</taxon>
        <taxon>Cercozoa</taxon>
        <taxon>Chlorarachniophyceae</taxon>
        <taxon>Lotharella</taxon>
    </lineage>
</organism>
<dbReference type="PANTHER" id="PTHR43246">
    <property type="entry name" value="PEPTIDYL-PROLYL CIS-TRANS ISOMERASE CYP38, CHLOROPLASTIC"/>
    <property type="match status" value="1"/>
</dbReference>
<evidence type="ECO:0000259" key="5">
    <source>
        <dbReference type="PROSITE" id="PS50072"/>
    </source>
</evidence>
<reference evidence="6" key="1">
    <citation type="submission" date="2021-01" db="EMBL/GenBank/DDBJ databases">
        <authorList>
            <person name="Corre E."/>
            <person name="Pelletier E."/>
            <person name="Niang G."/>
            <person name="Scheremetjew M."/>
            <person name="Finn R."/>
            <person name="Kale V."/>
            <person name="Holt S."/>
            <person name="Cochrane G."/>
            <person name="Meng A."/>
            <person name="Brown T."/>
            <person name="Cohen L."/>
        </authorList>
    </citation>
    <scope>NUCLEOTIDE SEQUENCE</scope>
    <source>
        <strain evidence="6">CCMP622</strain>
    </source>
</reference>
<dbReference type="InterPro" id="IPR020892">
    <property type="entry name" value="Cyclophilin-type_PPIase_CS"/>
</dbReference>
<dbReference type="PROSITE" id="PS50072">
    <property type="entry name" value="CSA_PPIASE_2"/>
    <property type="match status" value="1"/>
</dbReference>
<dbReference type="PRINTS" id="PR00153">
    <property type="entry name" value="CSAPPISMRASE"/>
</dbReference>
<dbReference type="SUPFAM" id="SSF50891">
    <property type="entry name" value="Cyclophilin-like"/>
    <property type="match status" value="1"/>
</dbReference>
<name>A0A7S2XA31_9EUKA</name>
<dbReference type="AlphaFoldDB" id="A0A7S2XA31"/>
<comment type="function">
    <text evidence="3">PPIases accelerate the folding of proteins. It catalyzes the cis-trans isomerization of proline imidic peptide bonds in oligopeptides.</text>
</comment>
<dbReference type="InterPro" id="IPR002130">
    <property type="entry name" value="Cyclophilin-type_PPIase_dom"/>
</dbReference>